<protein>
    <submittedName>
        <fullName evidence="2">Uncharacterized protein</fullName>
    </submittedName>
</protein>
<dbReference type="EMBL" id="GGEC01078730">
    <property type="protein sequence ID" value="MBX59214.1"/>
    <property type="molecule type" value="Transcribed_RNA"/>
</dbReference>
<proteinExistence type="predicted"/>
<evidence type="ECO:0000313" key="2">
    <source>
        <dbReference type="EMBL" id="MBX59214.1"/>
    </source>
</evidence>
<feature type="region of interest" description="Disordered" evidence="1">
    <location>
        <begin position="1"/>
        <end position="20"/>
    </location>
</feature>
<sequence length="42" mass="5142">MKSNYREKKKEKRKRKKATKIDIRILKAQKTRNCGQVQCRHL</sequence>
<dbReference type="AlphaFoldDB" id="A0A2P2PWU5"/>
<feature type="compositionally biased region" description="Basic residues" evidence="1">
    <location>
        <begin position="9"/>
        <end position="18"/>
    </location>
</feature>
<evidence type="ECO:0000256" key="1">
    <source>
        <dbReference type="SAM" id="MobiDB-lite"/>
    </source>
</evidence>
<accession>A0A2P2PWU5</accession>
<reference evidence="2" key="1">
    <citation type="submission" date="2018-02" db="EMBL/GenBank/DDBJ databases">
        <title>Rhizophora mucronata_Transcriptome.</title>
        <authorList>
            <person name="Meera S.P."/>
            <person name="Sreeshan A."/>
            <person name="Augustine A."/>
        </authorList>
    </citation>
    <scope>NUCLEOTIDE SEQUENCE</scope>
    <source>
        <tissue evidence="2">Leaf</tissue>
    </source>
</reference>
<organism evidence="2">
    <name type="scientific">Rhizophora mucronata</name>
    <name type="common">Asiatic mangrove</name>
    <dbReference type="NCBI Taxonomy" id="61149"/>
    <lineage>
        <taxon>Eukaryota</taxon>
        <taxon>Viridiplantae</taxon>
        <taxon>Streptophyta</taxon>
        <taxon>Embryophyta</taxon>
        <taxon>Tracheophyta</taxon>
        <taxon>Spermatophyta</taxon>
        <taxon>Magnoliopsida</taxon>
        <taxon>eudicotyledons</taxon>
        <taxon>Gunneridae</taxon>
        <taxon>Pentapetalae</taxon>
        <taxon>rosids</taxon>
        <taxon>fabids</taxon>
        <taxon>Malpighiales</taxon>
        <taxon>Rhizophoraceae</taxon>
        <taxon>Rhizophora</taxon>
    </lineage>
</organism>
<name>A0A2P2PWU5_RHIMU</name>